<evidence type="ECO:0000313" key="3">
    <source>
        <dbReference type="Proteomes" id="UP001157418"/>
    </source>
</evidence>
<dbReference type="InterPro" id="IPR036187">
    <property type="entry name" value="DNA_mismatch_repair_MutS_sf"/>
</dbReference>
<dbReference type="GO" id="GO:0006298">
    <property type="term" value="P:mismatch repair"/>
    <property type="evidence" value="ECO:0007669"/>
    <property type="project" value="InterPro"/>
</dbReference>
<evidence type="ECO:0000259" key="1">
    <source>
        <dbReference type="Pfam" id="PF05192"/>
    </source>
</evidence>
<dbReference type="SUPFAM" id="SSF48334">
    <property type="entry name" value="DNA repair protein MutS, domain III"/>
    <property type="match status" value="1"/>
</dbReference>
<accession>A0AAU9NEF7</accession>
<dbReference type="InterPro" id="IPR007696">
    <property type="entry name" value="DNA_mismatch_repair_MutS_core"/>
</dbReference>
<name>A0AAU9NEF7_9ASTR</name>
<dbReference type="Proteomes" id="UP001157418">
    <property type="component" value="Unassembled WGS sequence"/>
</dbReference>
<dbReference type="AlphaFoldDB" id="A0AAU9NEF7"/>
<proteinExistence type="predicted"/>
<dbReference type="PANTHER" id="PTHR11361">
    <property type="entry name" value="DNA MISMATCH REPAIR PROTEIN MUTS FAMILY MEMBER"/>
    <property type="match status" value="1"/>
</dbReference>
<dbReference type="GO" id="GO:0006312">
    <property type="term" value="P:mitotic recombination"/>
    <property type="evidence" value="ECO:0007669"/>
    <property type="project" value="TreeGrafter"/>
</dbReference>
<dbReference type="GO" id="GO:0140664">
    <property type="term" value="F:ATP-dependent DNA damage sensor activity"/>
    <property type="evidence" value="ECO:0007669"/>
    <property type="project" value="InterPro"/>
</dbReference>
<evidence type="ECO:0000313" key="2">
    <source>
        <dbReference type="EMBL" id="CAH1436241.1"/>
    </source>
</evidence>
<dbReference type="GO" id="GO:0030983">
    <property type="term" value="F:mismatched DNA binding"/>
    <property type="evidence" value="ECO:0007669"/>
    <property type="project" value="InterPro"/>
</dbReference>
<gene>
    <name evidence="2" type="ORF">LVIROSA_LOCUS22625</name>
</gene>
<sequence>MFCNKYMRLDSAAMRALNVMESKTDTNKNFSLFGLTNRTCTASLGRRLLHLWKKQPLLDVTEINKILDLVQAFVEDTGFRQVLRQHLKRIATIERLMRIIQKRRAGLLHVVKLYQSSIRVPYIKSALEGYNGEFASLIKERYMERLNFWTNDEHINKFIGLVEVSVDLDQLENGEYMISPGYDSQLSALKDEQESLEQQIHNLHRKTGV</sequence>
<dbReference type="EMBL" id="CAKMRJ010004445">
    <property type="protein sequence ID" value="CAH1436241.1"/>
    <property type="molecule type" value="Genomic_DNA"/>
</dbReference>
<dbReference type="Pfam" id="PF05192">
    <property type="entry name" value="MutS_III"/>
    <property type="match status" value="1"/>
</dbReference>
<dbReference type="GO" id="GO:0032301">
    <property type="term" value="C:MutSalpha complex"/>
    <property type="evidence" value="ECO:0007669"/>
    <property type="project" value="TreeGrafter"/>
</dbReference>
<dbReference type="InterPro" id="IPR045076">
    <property type="entry name" value="MutS"/>
</dbReference>
<dbReference type="Gene3D" id="1.10.1420.10">
    <property type="match status" value="1"/>
</dbReference>
<dbReference type="FunFam" id="1.10.1420.10:FF:000003">
    <property type="entry name" value="DNA mismatch repair protein"/>
    <property type="match status" value="1"/>
</dbReference>
<organism evidence="2 3">
    <name type="scientific">Lactuca virosa</name>
    <dbReference type="NCBI Taxonomy" id="75947"/>
    <lineage>
        <taxon>Eukaryota</taxon>
        <taxon>Viridiplantae</taxon>
        <taxon>Streptophyta</taxon>
        <taxon>Embryophyta</taxon>
        <taxon>Tracheophyta</taxon>
        <taxon>Spermatophyta</taxon>
        <taxon>Magnoliopsida</taxon>
        <taxon>eudicotyledons</taxon>
        <taxon>Gunneridae</taxon>
        <taxon>Pentapetalae</taxon>
        <taxon>asterids</taxon>
        <taxon>campanulids</taxon>
        <taxon>Asterales</taxon>
        <taxon>Asteraceae</taxon>
        <taxon>Cichorioideae</taxon>
        <taxon>Cichorieae</taxon>
        <taxon>Lactucinae</taxon>
        <taxon>Lactuca</taxon>
    </lineage>
</organism>
<reference evidence="2 3" key="1">
    <citation type="submission" date="2022-01" db="EMBL/GenBank/DDBJ databases">
        <authorList>
            <person name="Xiong W."/>
            <person name="Schranz E."/>
        </authorList>
    </citation>
    <scope>NUCLEOTIDE SEQUENCE [LARGE SCALE GENOMIC DNA]</scope>
</reference>
<dbReference type="GO" id="GO:0005524">
    <property type="term" value="F:ATP binding"/>
    <property type="evidence" value="ECO:0007669"/>
    <property type="project" value="InterPro"/>
</dbReference>
<keyword evidence="3" id="KW-1185">Reference proteome</keyword>
<dbReference type="PANTHER" id="PTHR11361:SF35">
    <property type="entry name" value="DNA MISMATCH REPAIR PROTEIN MSH2"/>
    <property type="match status" value="1"/>
</dbReference>
<feature type="domain" description="DNA mismatch repair protein MutS core" evidence="1">
    <location>
        <begin position="12"/>
        <end position="185"/>
    </location>
</feature>
<protein>
    <recommendedName>
        <fullName evidence="1">DNA mismatch repair protein MutS core domain-containing protein</fullName>
    </recommendedName>
</protein>
<comment type="caution">
    <text evidence="2">The sequence shown here is derived from an EMBL/GenBank/DDBJ whole genome shotgun (WGS) entry which is preliminary data.</text>
</comment>